<sequence length="218" mass="23709">MRFTILTLTAVLCLALVSSHPLPEDGLRSEALDRLVMAEADSEAALRSKRTIGILRQLFPDISQDVNPESENRVNEIGSESQNNEVRVQFADEVPSENSPQELTPLDETETQEEDENRDKRFLFGFGGNAGGGAGSGNFLFDIIRLVAGSGSNQLGDSSGSPEHGKADEHEAVPGPVTRFFVIANRGLSNLVQDLILRLAATSERFVNFKARLITSII</sequence>
<keyword evidence="3" id="KW-1185">Reference proteome</keyword>
<reference evidence="4" key="1">
    <citation type="submission" date="2025-08" db="UniProtKB">
        <authorList>
            <consortium name="RefSeq"/>
        </authorList>
    </citation>
    <scope>IDENTIFICATION</scope>
    <source>
        <tissue evidence="4">Whole body</tissue>
    </source>
</reference>
<evidence type="ECO:0000313" key="4">
    <source>
        <dbReference type="RefSeq" id="XP_024871599.1"/>
    </source>
</evidence>
<accession>A0A6J1PPF8</accession>
<gene>
    <name evidence="4" type="primary">LOC112454442</name>
</gene>
<dbReference type="Proteomes" id="UP000504618">
    <property type="component" value="Unplaced"/>
</dbReference>
<dbReference type="GeneID" id="112454442"/>
<feature type="compositionally biased region" description="Acidic residues" evidence="1">
    <location>
        <begin position="105"/>
        <end position="116"/>
    </location>
</feature>
<feature type="signal peptide" evidence="2">
    <location>
        <begin position="1"/>
        <end position="19"/>
    </location>
</feature>
<evidence type="ECO:0000256" key="2">
    <source>
        <dbReference type="SAM" id="SignalP"/>
    </source>
</evidence>
<dbReference type="RefSeq" id="XP_024871599.1">
    <property type="nucleotide sequence ID" value="XM_025015831.1"/>
</dbReference>
<evidence type="ECO:0000313" key="3">
    <source>
        <dbReference type="Proteomes" id="UP000504618"/>
    </source>
</evidence>
<keyword evidence="2" id="KW-0732">Signal</keyword>
<dbReference type="AlphaFoldDB" id="A0A6J1PPF8"/>
<dbReference type="OrthoDB" id="8192083at2759"/>
<organism evidence="3 4">
    <name type="scientific">Temnothorax curvispinosus</name>
    <dbReference type="NCBI Taxonomy" id="300111"/>
    <lineage>
        <taxon>Eukaryota</taxon>
        <taxon>Metazoa</taxon>
        <taxon>Ecdysozoa</taxon>
        <taxon>Arthropoda</taxon>
        <taxon>Hexapoda</taxon>
        <taxon>Insecta</taxon>
        <taxon>Pterygota</taxon>
        <taxon>Neoptera</taxon>
        <taxon>Endopterygota</taxon>
        <taxon>Hymenoptera</taxon>
        <taxon>Apocrita</taxon>
        <taxon>Aculeata</taxon>
        <taxon>Formicoidea</taxon>
        <taxon>Formicidae</taxon>
        <taxon>Myrmicinae</taxon>
        <taxon>Temnothorax</taxon>
    </lineage>
</organism>
<name>A0A6J1PPF8_9HYME</name>
<feature type="region of interest" description="Disordered" evidence="1">
    <location>
        <begin position="92"/>
        <end position="116"/>
    </location>
</feature>
<protein>
    <submittedName>
        <fullName evidence="4">Uncharacterized protein LOC112454442 isoform X1</fullName>
    </submittedName>
</protein>
<proteinExistence type="predicted"/>
<evidence type="ECO:0000256" key="1">
    <source>
        <dbReference type="SAM" id="MobiDB-lite"/>
    </source>
</evidence>
<feature type="chain" id="PRO_5027091930" evidence="2">
    <location>
        <begin position="20"/>
        <end position="218"/>
    </location>
</feature>